<dbReference type="Pfam" id="PF21983">
    <property type="entry name" value="NikA-like"/>
    <property type="match status" value="1"/>
</dbReference>
<evidence type="ECO:0000256" key="1">
    <source>
        <dbReference type="SAM" id="MobiDB-lite"/>
    </source>
</evidence>
<feature type="compositionally biased region" description="Polar residues" evidence="1">
    <location>
        <begin position="777"/>
        <end position="786"/>
    </location>
</feature>
<reference evidence="3 4" key="1">
    <citation type="submission" date="2019-12" db="EMBL/GenBank/DDBJ databases">
        <title>Whole genome shotgun sequence of Streptomyces caniferus NBRC 15389.</title>
        <authorList>
            <person name="Ichikawa N."/>
            <person name="Kimura A."/>
            <person name="Kitahashi Y."/>
            <person name="Komaki H."/>
            <person name="Tamura T."/>
        </authorList>
    </citation>
    <scope>NUCLEOTIDE SEQUENCE [LARGE SCALE GENOMIC DNA]</scope>
    <source>
        <strain evidence="3 4">NBRC 15389</strain>
    </source>
</reference>
<feature type="compositionally biased region" description="Polar residues" evidence="1">
    <location>
        <begin position="510"/>
        <end position="519"/>
    </location>
</feature>
<evidence type="ECO:0000259" key="2">
    <source>
        <dbReference type="Pfam" id="PF03432"/>
    </source>
</evidence>
<feature type="region of interest" description="Disordered" evidence="1">
    <location>
        <begin position="510"/>
        <end position="531"/>
    </location>
</feature>
<dbReference type="InterPro" id="IPR005094">
    <property type="entry name" value="Endonuclease_MobA/VirD2"/>
</dbReference>
<feature type="compositionally biased region" description="Basic and acidic residues" evidence="1">
    <location>
        <begin position="410"/>
        <end position="424"/>
    </location>
</feature>
<evidence type="ECO:0000313" key="4">
    <source>
        <dbReference type="Proteomes" id="UP000435837"/>
    </source>
</evidence>
<organism evidence="3 4">
    <name type="scientific">Streptomyces caniferus</name>
    <dbReference type="NCBI Taxonomy" id="285557"/>
    <lineage>
        <taxon>Bacteria</taxon>
        <taxon>Bacillati</taxon>
        <taxon>Actinomycetota</taxon>
        <taxon>Actinomycetes</taxon>
        <taxon>Kitasatosporales</taxon>
        <taxon>Streptomycetaceae</taxon>
        <taxon>Streptomyces</taxon>
    </lineage>
</organism>
<feature type="compositionally biased region" description="Basic and acidic residues" evidence="1">
    <location>
        <begin position="801"/>
        <end position="810"/>
    </location>
</feature>
<dbReference type="AlphaFoldDB" id="A0A640SBT4"/>
<dbReference type="EMBL" id="BLIN01000005">
    <property type="protein sequence ID" value="GFE08610.1"/>
    <property type="molecule type" value="Genomic_DNA"/>
</dbReference>
<protein>
    <recommendedName>
        <fullName evidence="2">MobA/VirD2-like nuclease domain-containing protein</fullName>
    </recommendedName>
</protein>
<feature type="domain" description="MobA/VirD2-like nuclease" evidence="2">
    <location>
        <begin position="292"/>
        <end position="392"/>
    </location>
</feature>
<feature type="region of interest" description="Disordered" evidence="1">
    <location>
        <begin position="394"/>
        <end position="424"/>
    </location>
</feature>
<comment type="caution">
    <text evidence="3">The sequence shown here is derived from an EMBL/GenBank/DDBJ whole genome shotgun (WGS) entry which is preliminary data.</text>
</comment>
<gene>
    <name evidence="3" type="ORF">Scani_48780</name>
</gene>
<proteinExistence type="predicted"/>
<sequence>MTTANDPVDTTAGQQREPTTAPGGASCRIRRSYGPSHALAPTQEGGGSPTGTRARAHEDPWGNWHQGAPVEGGEAEHRALREQPSPNTPAFPDRTPRRRSRNPNERTHKTTTRLSDTEKAEIAAAAVQRGVTVARFLAAAGLAAARGSTTLHSNEQLDTAIDELAALRTALSRIGNNINQIAFIQNAGGQPRPGELDHALAALIRLLSRVDGHGRRPGEEAALMVPKIRRGSRTHGLLVYLYGPGKRDEHVDAHLVGSWDGFAPDPGRDTSPDSDPKATLARLTAALDLRVKQAGDRAPAKHVWHCSVRTDPGDRMLTDAEWNTVAQRLVAATGIAPEGDPDGCRWVAVRHADDHIHILATMVRGDLRRPRMNYDFKKAQAECRRIEKEWGLRRLNPGDGTGSKTPTSAERFKAERTGRPEPSRETLREAVRQSLAGAATEEEFFTRLREAGLRVKIRTAPSGDAIGYNVALPGDRNRHREPVWFPGSKLAPDLSLPKIRLRLADDTVDQTTASATNSGRPDWSPPARARRSATGIAEHAAVLLDGGDDEAAAQLVGVGELLDAAAQTSPAATRAELAAAAREFERATRSHVRAERTDTRAIRSAARGIIQAGSALGRGEDGGTTAMLASTLVLVALAAARWHSARGHAQQAHASRQTAEHLRAACRQAAATPMRALRDQGRALPEVVRRTHEATIRAALPQQGLRADGTPRTDALAATLAQAEQAGHEPEALLQQAIAMRELDTAEDVNDVLVWRLRRLAQLPAHPGEAAPHPQAGTRQPTTSTNDRTRTAPTAAARPGSDPRTRPPRR</sequence>
<evidence type="ECO:0000313" key="3">
    <source>
        <dbReference type="EMBL" id="GFE08610.1"/>
    </source>
</evidence>
<accession>A0A640SBT4</accession>
<feature type="region of interest" description="Disordered" evidence="1">
    <location>
        <begin position="766"/>
        <end position="810"/>
    </location>
</feature>
<dbReference type="Pfam" id="PF03432">
    <property type="entry name" value="Relaxase"/>
    <property type="match status" value="1"/>
</dbReference>
<name>A0A640SBT4_9ACTN</name>
<feature type="region of interest" description="Disordered" evidence="1">
    <location>
        <begin position="1"/>
        <end position="117"/>
    </location>
</feature>
<dbReference type="Proteomes" id="UP000435837">
    <property type="component" value="Unassembled WGS sequence"/>
</dbReference>
<dbReference type="InterPro" id="IPR053842">
    <property type="entry name" value="NikA-like"/>
</dbReference>